<dbReference type="Proteomes" id="UP000009168">
    <property type="component" value="Unassembled WGS sequence"/>
</dbReference>
<evidence type="ECO:0000313" key="3">
    <source>
        <dbReference type="Proteomes" id="UP000009168"/>
    </source>
</evidence>
<evidence type="ECO:0000256" key="1">
    <source>
        <dbReference type="SAM" id="Phobius"/>
    </source>
</evidence>
<dbReference type="RefSeq" id="XP_001018957.2">
    <property type="nucleotide sequence ID" value="XM_001018957.2"/>
</dbReference>
<reference evidence="3" key="1">
    <citation type="journal article" date="2006" name="PLoS Biol.">
        <title>Macronuclear genome sequence of the ciliate Tetrahymena thermophila, a model eukaryote.</title>
        <authorList>
            <person name="Eisen J.A."/>
            <person name="Coyne R.S."/>
            <person name="Wu M."/>
            <person name="Wu D."/>
            <person name="Thiagarajan M."/>
            <person name="Wortman J.R."/>
            <person name="Badger J.H."/>
            <person name="Ren Q."/>
            <person name="Amedeo P."/>
            <person name="Jones K.M."/>
            <person name="Tallon L.J."/>
            <person name="Delcher A.L."/>
            <person name="Salzberg S.L."/>
            <person name="Silva J.C."/>
            <person name="Haas B.J."/>
            <person name="Majoros W.H."/>
            <person name="Farzad M."/>
            <person name="Carlton J.M."/>
            <person name="Smith R.K. Jr."/>
            <person name="Garg J."/>
            <person name="Pearlman R.E."/>
            <person name="Karrer K.M."/>
            <person name="Sun L."/>
            <person name="Manning G."/>
            <person name="Elde N.C."/>
            <person name="Turkewitz A.P."/>
            <person name="Asai D.J."/>
            <person name="Wilkes D.E."/>
            <person name="Wang Y."/>
            <person name="Cai H."/>
            <person name="Collins K."/>
            <person name="Stewart B.A."/>
            <person name="Lee S.R."/>
            <person name="Wilamowska K."/>
            <person name="Weinberg Z."/>
            <person name="Ruzzo W.L."/>
            <person name="Wloga D."/>
            <person name="Gaertig J."/>
            <person name="Frankel J."/>
            <person name="Tsao C.-C."/>
            <person name="Gorovsky M.A."/>
            <person name="Keeling P.J."/>
            <person name="Waller R.F."/>
            <person name="Patron N.J."/>
            <person name="Cherry J.M."/>
            <person name="Stover N.A."/>
            <person name="Krieger C.J."/>
            <person name="del Toro C."/>
            <person name="Ryder H.F."/>
            <person name="Williamson S.C."/>
            <person name="Barbeau R.A."/>
            <person name="Hamilton E.P."/>
            <person name="Orias E."/>
        </authorList>
    </citation>
    <scope>NUCLEOTIDE SEQUENCE [LARGE SCALE GENOMIC DNA]</scope>
    <source>
        <strain evidence="3">SB210</strain>
    </source>
</reference>
<keyword evidence="3" id="KW-1185">Reference proteome</keyword>
<keyword evidence="1 2" id="KW-0812">Transmembrane</keyword>
<gene>
    <name evidence="2" type="ORF">TTHERM_00582180</name>
</gene>
<keyword evidence="1" id="KW-0472">Membrane</keyword>
<protein>
    <submittedName>
        <fullName evidence="2">Transmembrane protein, putative</fullName>
    </submittedName>
</protein>
<dbReference type="GeneID" id="7843433"/>
<keyword evidence="1" id="KW-1133">Transmembrane helix</keyword>
<dbReference type="EMBL" id="GG662649">
    <property type="protein sequence ID" value="EAR98712.2"/>
    <property type="molecule type" value="Genomic_DNA"/>
</dbReference>
<dbReference type="HOGENOM" id="CLU_2727841_0_0_1"/>
<proteinExistence type="predicted"/>
<name>Q23Q72_TETTS</name>
<dbReference type="AlphaFoldDB" id="Q23Q72"/>
<evidence type="ECO:0000313" key="2">
    <source>
        <dbReference type="EMBL" id="EAR98712.2"/>
    </source>
</evidence>
<dbReference type="InParanoid" id="Q23Q72"/>
<organism evidence="2 3">
    <name type="scientific">Tetrahymena thermophila (strain SB210)</name>
    <dbReference type="NCBI Taxonomy" id="312017"/>
    <lineage>
        <taxon>Eukaryota</taxon>
        <taxon>Sar</taxon>
        <taxon>Alveolata</taxon>
        <taxon>Ciliophora</taxon>
        <taxon>Intramacronucleata</taxon>
        <taxon>Oligohymenophorea</taxon>
        <taxon>Hymenostomatida</taxon>
        <taxon>Tetrahymenina</taxon>
        <taxon>Tetrahymenidae</taxon>
        <taxon>Tetrahymena</taxon>
    </lineage>
</organism>
<sequence>MKQKIFVEKYHIRNIFFNNQQKTSIKLKQRKYFSLATISKYYINQNQILEKLKQFFLIKKGEKNRQYFNLEDKKSVLSNSPTRISICEQAQSRLNLRPTIIAVVINSTHKFESLFKDKKTQEKRRTHRIKLTETKQKISRVFLISSPTLSKWFQRKTIFIIIIIMFQRYFSILYSISSVYIYTYIFYNSLQLTKIYLISYSISYKINLL</sequence>
<accession>Q23Q72</accession>
<feature type="transmembrane region" description="Helical" evidence="1">
    <location>
        <begin position="158"/>
        <end position="182"/>
    </location>
</feature>
<dbReference type="KEGG" id="tet:TTHERM_00582180"/>